<sequence>MAERRLGRGRKAARRRWWWEDGRMSAATARRTWSPPSTAAMRTSEFAIADLLASSRSPPHAAATEGRDGDAAPRCSAHRKEPGCVVGEHAHSLLLLRAPRPPPPRDDDTTAAVAWGSATRKADGRRPPPFGWRVGGGGERAPAPDESLTRRQTEGDAGVGVVDLAIGPSAAWRGGASVAARPNLASPPRREFIGGKRVHHSKPKQVVSSSSSVWLPLWALGRGPHALFTLQRASRSIEDTRLPQRRRIMRASSPVILQSKDLVRSLTICLQMIIHY</sequence>
<reference evidence="3" key="1">
    <citation type="journal article" date="2005" name="Nature">
        <title>The map-based sequence of the rice genome.</title>
        <authorList>
            <consortium name="International rice genome sequencing project (IRGSP)"/>
            <person name="Matsumoto T."/>
            <person name="Wu J."/>
            <person name="Kanamori H."/>
            <person name="Katayose Y."/>
            <person name="Fujisawa M."/>
            <person name="Namiki N."/>
            <person name="Mizuno H."/>
            <person name="Yamamoto K."/>
            <person name="Antonio B.A."/>
            <person name="Baba T."/>
            <person name="Sakata K."/>
            <person name="Nagamura Y."/>
            <person name="Aoki H."/>
            <person name="Arikawa K."/>
            <person name="Arita K."/>
            <person name="Bito T."/>
            <person name="Chiden Y."/>
            <person name="Fujitsuka N."/>
            <person name="Fukunaka R."/>
            <person name="Hamada M."/>
            <person name="Harada C."/>
            <person name="Hayashi A."/>
            <person name="Hijishita S."/>
            <person name="Honda M."/>
            <person name="Hosokawa S."/>
            <person name="Ichikawa Y."/>
            <person name="Idonuma A."/>
            <person name="Iijima M."/>
            <person name="Ikeda M."/>
            <person name="Ikeno M."/>
            <person name="Ito K."/>
            <person name="Ito S."/>
            <person name="Ito T."/>
            <person name="Ito Y."/>
            <person name="Ito Y."/>
            <person name="Iwabuchi A."/>
            <person name="Kamiya K."/>
            <person name="Karasawa W."/>
            <person name="Kurita K."/>
            <person name="Katagiri S."/>
            <person name="Kikuta A."/>
            <person name="Kobayashi H."/>
            <person name="Kobayashi N."/>
            <person name="Machita K."/>
            <person name="Maehara T."/>
            <person name="Masukawa M."/>
            <person name="Mizubayashi T."/>
            <person name="Mukai Y."/>
            <person name="Nagasaki H."/>
            <person name="Nagata Y."/>
            <person name="Naito S."/>
            <person name="Nakashima M."/>
            <person name="Nakama Y."/>
            <person name="Nakamichi Y."/>
            <person name="Nakamura M."/>
            <person name="Meguro A."/>
            <person name="Negishi M."/>
            <person name="Ohta I."/>
            <person name="Ohta T."/>
            <person name="Okamoto M."/>
            <person name="Ono N."/>
            <person name="Saji S."/>
            <person name="Sakaguchi M."/>
            <person name="Sakai K."/>
            <person name="Shibata M."/>
            <person name="Shimokawa T."/>
            <person name="Song J."/>
            <person name="Takazaki Y."/>
            <person name="Terasawa K."/>
            <person name="Tsugane M."/>
            <person name="Tsuji K."/>
            <person name="Ueda S."/>
            <person name="Waki K."/>
            <person name="Yamagata H."/>
            <person name="Yamamoto M."/>
            <person name="Yamamoto S."/>
            <person name="Yamane H."/>
            <person name="Yoshiki S."/>
            <person name="Yoshihara R."/>
            <person name="Yukawa K."/>
            <person name="Zhong H."/>
            <person name="Yano M."/>
            <person name="Yuan Q."/>
            <person name="Ouyang S."/>
            <person name="Liu J."/>
            <person name="Jones K.M."/>
            <person name="Gansberger K."/>
            <person name="Moffat K."/>
            <person name="Hill J."/>
            <person name="Bera J."/>
            <person name="Fadrosh D."/>
            <person name="Jin S."/>
            <person name="Johri S."/>
            <person name="Kim M."/>
            <person name="Overton L."/>
            <person name="Reardon M."/>
            <person name="Tsitrin T."/>
            <person name="Vuong H."/>
            <person name="Weaver B."/>
            <person name="Ciecko A."/>
            <person name="Tallon L."/>
            <person name="Jackson J."/>
            <person name="Pai G."/>
            <person name="Aken S.V."/>
            <person name="Utterback T."/>
            <person name="Reidmuller S."/>
            <person name="Feldblyum T."/>
            <person name="Hsiao J."/>
            <person name="Zismann V."/>
            <person name="Iobst S."/>
            <person name="de Vazeille A.R."/>
            <person name="Buell C.R."/>
            <person name="Ying K."/>
            <person name="Li Y."/>
            <person name="Lu T."/>
            <person name="Huang Y."/>
            <person name="Zhao Q."/>
            <person name="Feng Q."/>
            <person name="Zhang L."/>
            <person name="Zhu J."/>
            <person name="Weng Q."/>
            <person name="Mu J."/>
            <person name="Lu Y."/>
            <person name="Fan D."/>
            <person name="Liu Y."/>
            <person name="Guan J."/>
            <person name="Zhang Y."/>
            <person name="Yu S."/>
            <person name="Liu X."/>
            <person name="Zhang Y."/>
            <person name="Hong G."/>
            <person name="Han B."/>
            <person name="Choisne N."/>
            <person name="Demange N."/>
            <person name="Orjeda G."/>
            <person name="Samain S."/>
            <person name="Cattolico L."/>
            <person name="Pelletier E."/>
            <person name="Couloux A."/>
            <person name="Segurens B."/>
            <person name="Wincker P."/>
            <person name="D'Hont A."/>
            <person name="Scarpelli C."/>
            <person name="Weissenbach J."/>
            <person name="Salanoubat M."/>
            <person name="Quetier F."/>
            <person name="Yu Y."/>
            <person name="Kim H.R."/>
            <person name="Rambo T."/>
            <person name="Currie J."/>
            <person name="Collura K."/>
            <person name="Luo M."/>
            <person name="Yang T."/>
            <person name="Ammiraju J.S.S."/>
            <person name="Engler F."/>
            <person name="Soderlund C."/>
            <person name="Wing R.A."/>
            <person name="Palmer L.E."/>
            <person name="de la Bastide M."/>
            <person name="Spiegel L."/>
            <person name="Nascimento L."/>
            <person name="Zutavern T."/>
            <person name="O'Shaughnessy A."/>
            <person name="Dike S."/>
            <person name="Dedhia N."/>
            <person name="Preston R."/>
            <person name="Balija V."/>
            <person name="McCombie W.R."/>
            <person name="Chow T."/>
            <person name="Chen H."/>
            <person name="Chung M."/>
            <person name="Chen C."/>
            <person name="Shaw J."/>
            <person name="Wu H."/>
            <person name="Hsiao K."/>
            <person name="Chao Y."/>
            <person name="Chu M."/>
            <person name="Cheng C."/>
            <person name="Hour A."/>
            <person name="Lee P."/>
            <person name="Lin S."/>
            <person name="Lin Y."/>
            <person name="Liou J."/>
            <person name="Liu S."/>
            <person name="Hsing Y."/>
            <person name="Raghuvanshi S."/>
            <person name="Mohanty A."/>
            <person name="Bharti A.K."/>
            <person name="Gaur A."/>
            <person name="Gupta V."/>
            <person name="Kumar D."/>
            <person name="Ravi V."/>
            <person name="Vij S."/>
            <person name="Kapur A."/>
            <person name="Khurana P."/>
            <person name="Khurana P."/>
            <person name="Khurana J.P."/>
            <person name="Tyagi A.K."/>
            <person name="Gaikwad K."/>
            <person name="Singh A."/>
            <person name="Dalal V."/>
            <person name="Srivastava S."/>
            <person name="Dixit A."/>
            <person name="Pal A.K."/>
            <person name="Ghazi I.A."/>
            <person name="Yadav M."/>
            <person name="Pandit A."/>
            <person name="Bhargava A."/>
            <person name="Sureshbabu K."/>
            <person name="Batra K."/>
            <person name="Sharma T.R."/>
            <person name="Mohapatra T."/>
            <person name="Singh N.K."/>
            <person name="Messing J."/>
            <person name="Nelson A.B."/>
            <person name="Fuks G."/>
            <person name="Kavchok S."/>
            <person name="Keizer G."/>
            <person name="Linton E."/>
            <person name="Llaca V."/>
            <person name="Song R."/>
            <person name="Tanyolac B."/>
            <person name="Young S."/>
            <person name="Ho-Il K."/>
            <person name="Hahn J.H."/>
            <person name="Sangsakoo G."/>
            <person name="Vanavichit A."/>
            <person name="de Mattos Luiz.A.T."/>
            <person name="Zimmer P.D."/>
            <person name="Malone G."/>
            <person name="Dellagostin O."/>
            <person name="de Oliveira A.C."/>
            <person name="Bevan M."/>
            <person name="Bancroft I."/>
            <person name="Minx P."/>
            <person name="Cordum H."/>
            <person name="Wilson R."/>
            <person name="Cheng Z."/>
            <person name="Jin W."/>
            <person name="Jiang J."/>
            <person name="Leong S.A."/>
            <person name="Iwama H."/>
            <person name="Gojobori T."/>
            <person name="Itoh T."/>
            <person name="Niimura Y."/>
            <person name="Fujii Y."/>
            <person name="Habara T."/>
            <person name="Sakai H."/>
            <person name="Sato Y."/>
            <person name="Wilson G."/>
            <person name="Kumar K."/>
            <person name="McCouch S."/>
            <person name="Juretic N."/>
            <person name="Hoen D."/>
            <person name="Wright S."/>
            <person name="Bruskiewich R."/>
            <person name="Bureau T."/>
            <person name="Miyao A."/>
            <person name="Hirochika H."/>
            <person name="Nishikawa T."/>
            <person name="Kadowaki K."/>
            <person name="Sugiura M."/>
            <person name="Burr B."/>
            <person name="Sasaki T."/>
        </authorList>
    </citation>
    <scope>NUCLEOTIDE SEQUENCE [LARGE SCALE GENOMIC DNA]</scope>
    <source>
        <strain evidence="3">cv. Nipponbare</strain>
    </source>
</reference>
<reference evidence="3" key="2">
    <citation type="journal article" date="2008" name="Nucleic Acids Res.">
        <title>The rice annotation project database (RAP-DB): 2008 update.</title>
        <authorList>
            <consortium name="The rice annotation project (RAP)"/>
        </authorList>
    </citation>
    <scope>GENOME REANNOTATION</scope>
    <source>
        <strain evidence="3">cv. Nipponbare</strain>
    </source>
</reference>
<evidence type="ECO:0000256" key="1">
    <source>
        <dbReference type="SAM" id="MobiDB-lite"/>
    </source>
</evidence>
<name>Q6ZCQ1_ORYSJ</name>
<evidence type="ECO:0000313" key="3">
    <source>
        <dbReference type="Proteomes" id="UP000000763"/>
    </source>
</evidence>
<dbReference type="AlphaFoldDB" id="Q6ZCQ1"/>
<feature type="region of interest" description="Disordered" evidence="1">
    <location>
        <begin position="56"/>
        <end position="78"/>
    </location>
</feature>
<dbReference type="Proteomes" id="UP000000763">
    <property type="component" value="Chromosome 8"/>
</dbReference>
<evidence type="ECO:0000313" key="2">
    <source>
        <dbReference type="EMBL" id="BAC99537.1"/>
    </source>
</evidence>
<organism evidence="2 3">
    <name type="scientific">Oryza sativa subsp. japonica</name>
    <name type="common">Rice</name>
    <dbReference type="NCBI Taxonomy" id="39947"/>
    <lineage>
        <taxon>Eukaryota</taxon>
        <taxon>Viridiplantae</taxon>
        <taxon>Streptophyta</taxon>
        <taxon>Embryophyta</taxon>
        <taxon>Tracheophyta</taxon>
        <taxon>Spermatophyta</taxon>
        <taxon>Magnoliopsida</taxon>
        <taxon>Liliopsida</taxon>
        <taxon>Poales</taxon>
        <taxon>Poaceae</taxon>
        <taxon>BOP clade</taxon>
        <taxon>Oryzoideae</taxon>
        <taxon>Oryzeae</taxon>
        <taxon>Oryzinae</taxon>
        <taxon>Oryza</taxon>
        <taxon>Oryza sativa</taxon>
    </lineage>
</organism>
<protein>
    <submittedName>
        <fullName evidence="2">Uncharacterized protein</fullName>
    </submittedName>
</protein>
<proteinExistence type="predicted"/>
<gene>
    <name evidence="2" type="primary">P0462E11.3</name>
</gene>
<accession>Q6ZCQ1</accession>
<dbReference type="EMBL" id="AP004560">
    <property type="protein sequence ID" value="BAC99537.1"/>
    <property type="molecule type" value="Genomic_DNA"/>
</dbReference>
<feature type="region of interest" description="Disordered" evidence="1">
    <location>
        <begin position="116"/>
        <end position="156"/>
    </location>
</feature>